<proteinExistence type="predicted"/>
<name>A0ABU0GMI6_9CELL</name>
<dbReference type="PANTHER" id="PTHR48098">
    <property type="entry name" value="ENTEROCHELIN ESTERASE-RELATED"/>
    <property type="match status" value="1"/>
</dbReference>
<dbReference type="Pfam" id="PF00756">
    <property type="entry name" value="Esterase"/>
    <property type="match status" value="1"/>
</dbReference>
<dbReference type="InterPro" id="IPR050583">
    <property type="entry name" value="Mycobacterial_A85_antigen"/>
</dbReference>
<evidence type="ECO:0000313" key="3">
    <source>
        <dbReference type="Proteomes" id="UP001240250"/>
    </source>
</evidence>
<dbReference type="SUPFAM" id="SSF53474">
    <property type="entry name" value="alpha/beta-Hydrolases"/>
    <property type="match status" value="1"/>
</dbReference>
<evidence type="ECO:0000313" key="2">
    <source>
        <dbReference type="EMBL" id="MDQ0426572.1"/>
    </source>
</evidence>
<feature type="transmembrane region" description="Helical" evidence="1">
    <location>
        <begin position="21"/>
        <end position="43"/>
    </location>
</feature>
<dbReference type="Proteomes" id="UP001240250">
    <property type="component" value="Unassembled WGS sequence"/>
</dbReference>
<dbReference type="PANTHER" id="PTHR48098:SF6">
    <property type="entry name" value="FERRI-BACILLIBACTIN ESTERASE BESA"/>
    <property type="match status" value="1"/>
</dbReference>
<evidence type="ECO:0000256" key="1">
    <source>
        <dbReference type="SAM" id="Phobius"/>
    </source>
</evidence>
<feature type="transmembrane region" description="Helical" evidence="1">
    <location>
        <begin position="55"/>
        <end position="78"/>
    </location>
</feature>
<keyword evidence="3" id="KW-1185">Reference proteome</keyword>
<dbReference type="EMBL" id="JAUSVM010000001">
    <property type="protein sequence ID" value="MDQ0426572.1"/>
    <property type="molecule type" value="Genomic_DNA"/>
</dbReference>
<organism evidence="2 3">
    <name type="scientific">Cellulomonas iranensis</name>
    <dbReference type="NCBI Taxonomy" id="76862"/>
    <lineage>
        <taxon>Bacteria</taxon>
        <taxon>Bacillati</taxon>
        <taxon>Actinomycetota</taxon>
        <taxon>Actinomycetes</taxon>
        <taxon>Micrococcales</taxon>
        <taxon>Cellulomonadaceae</taxon>
        <taxon>Cellulomonas</taxon>
    </lineage>
</organism>
<keyword evidence="1" id="KW-0812">Transmembrane</keyword>
<keyword evidence="1" id="KW-1133">Transmembrane helix</keyword>
<gene>
    <name evidence="2" type="ORF">JO380_002953</name>
</gene>
<comment type="caution">
    <text evidence="2">The sequence shown here is derived from an EMBL/GenBank/DDBJ whole genome shotgun (WGS) entry which is preliminary data.</text>
</comment>
<sequence length="372" mass="38498">MSPDAPIDLPTTLPGRVEGDLLLGSPVPVVLALGVAVVLLVHARRAHRGPTRRRTAAAVGGASALVALAAVLGVNLWVGYLPSVQTAARWVQTRTWTPHATSPEVPAPPHARDPRHGRVLHVTVPSTSPGVPDSPAWVYLPPQYDRPGSTARFPVVYALHGAPGTAADWFAGGRADATVDELVATGHLPPVVVVAPDLNAGAAPGGTEPLDVPGGPQLGTYLRTDVVAWADRTLRTRDEPAGRLVVGMSAGSLGALVTGLGHPDVFGGVVALMPYAAPDTPAVVADPRAAERSTPTSVLRRRDLATVQPVFLGVPGAESPAAGQALARALRDAHQPTTLRVYPGLGHTWVGARTMLPYGLVWCAGQLGWVAP</sequence>
<keyword evidence="1" id="KW-0472">Membrane</keyword>
<dbReference type="InterPro" id="IPR029058">
    <property type="entry name" value="AB_hydrolase_fold"/>
</dbReference>
<dbReference type="RefSeq" id="WP_070320419.1">
    <property type="nucleotide sequence ID" value="NZ_JAUSVM010000001.1"/>
</dbReference>
<reference evidence="2 3" key="1">
    <citation type="submission" date="2023-07" db="EMBL/GenBank/DDBJ databases">
        <title>Sequencing the genomes of 1000 actinobacteria strains.</title>
        <authorList>
            <person name="Klenk H.-P."/>
        </authorList>
    </citation>
    <scope>NUCLEOTIDE SEQUENCE [LARGE SCALE GENOMIC DNA]</scope>
    <source>
        <strain evidence="2 3">DSM 14785</strain>
    </source>
</reference>
<protein>
    <submittedName>
        <fullName evidence="2">Enterochelin esterase-like enzyme</fullName>
    </submittedName>
</protein>
<dbReference type="Gene3D" id="3.40.50.1820">
    <property type="entry name" value="alpha/beta hydrolase"/>
    <property type="match status" value="1"/>
</dbReference>
<accession>A0ABU0GMI6</accession>
<dbReference type="InterPro" id="IPR000801">
    <property type="entry name" value="Esterase-like"/>
</dbReference>